<dbReference type="OrthoDB" id="281394at2157"/>
<proteinExistence type="predicted"/>
<sequence>MSADVYRYDVVDGVALFDLTEFDVGGGVLLERFFETVEAILARPEVHSAVFVVSEGGGISKWFFERFDVLASQIDEFDIRRVAFVGPPGKQVALRGRLRETNVVVETPETAEDAIEWARA</sequence>
<reference evidence="2" key="1">
    <citation type="submission" date="2016-10" db="EMBL/GenBank/DDBJ databases">
        <authorList>
            <person name="Varghese N."/>
            <person name="Submissions S."/>
        </authorList>
    </citation>
    <scope>NUCLEOTIDE SEQUENCE [LARGE SCALE GENOMIC DNA]</scope>
    <source>
        <strain evidence="2">CGMCC 1.8711</strain>
    </source>
</reference>
<evidence type="ECO:0008006" key="3">
    <source>
        <dbReference type="Google" id="ProtNLM"/>
    </source>
</evidence>
<organism evidence="1 2">
    <name type="scientific">Halogeometricum limi</name>
    <dbReference type="NCBI Taxonomy" id="555875"/>
    <lineage>
        <taxon>Archaea</taxon>
        <taxon>Methanobacteriati</taxon>
        <taxon>Methanobacteriota</taxon>
        <taxon>Stenosarchaea group</taxon>
        <taxon>Halobacteria</taxon>
        <taxon>Halobacteriales</taxon>
        <taxon>Haloferacaceae</taxon>
        <taxon>Halogeometricum</taxon>
    </lineage>
</organism>
<dbReference type="SUPFAM" id="SSF52210">
    <property type="entry name" value="Succinyl-CoA synthetase domains"/>
    <property type="match status" value="1"/>
</dbReference>
<dbReference type="InterPro" id="IPR016102">
    <property type="entry name" value="Succinyl-CoA_synth-like"/>
</dbReference>
<evidence type="ECO:0000313" key="1">
    <source>
        <dbReference type="EMBL" id="SFR32286.1"/>
    </source>
</evidence>
<keyword evidence="2" id="KW-1185">Reference proteome</keyword>
<accession>A0A1I6FQT8</accession>
<protein>
    <recommendedName>
        <fullName evidence="3">SpoIIAA-like</fullName>
    </recommendedName>
</protein>
<dbReference type="EMBL" id="FOYS01000001">
    <property type="protein sequence ID" value="SFR32286.1"/>
    <property type="molecule type" value="Genomic_DNA"/>
</dbReference>
<evidence type="ECO:0000313" key="2">
    <source>
        <dbReference type="Proteomes" id="UP000243250"/>
    </source>
</evidence>
<dbReference type="AlphaFoldDB" id="A0A1I6FQT8"/>
<name>A0A1I6FQT8_9EURY</name>
<dbReference type="RefSeq" id="WP_089875726.1">
    <property type="nucleotide sequence ID" value="NZ_FOYS01000001.1"/>
</dbReference>
<gene>
    <name evidence="1" type="ORF">SAMN04488124_0094</name>
</gene>
<dbReference type="Proteomes" id="UP000243250">
    <property type="component" value="Unassembled WGS sequence"/>
</dbReference>